<feature type="domain" description="Glycosyltransferase subfamily 4-like N-terminal" evidence="3">
    <location>
        <begin position="16"/>
        <end position="158"/>
    </location>
</feature>
<dbReference type="Gene3D" id="3.40.50.2000">
    <property type="entry name" value="Glycogen Phosphorylase B"/>
    <property type="match status" value="2"/>
</dbReference>
<dbReference type="CDD" id="cd03801">
    <property type="entry name" value="GT4_PimA-like"/>
    <property type="match status" value="1"/>
</dbReference>
<dbReference type="AlphaFoldDB" id="A0A010Z5X9"/>
<sequence>MRVLLAQNMRYRPGHGGATKSNRIWLEQLAAAGHRCVAVTPGDADAVRVDNGVEVHTVSTGARLAPAVVAVAAAERPDWTLVPSDDPGLVMLGTALRATPGRVVYLLHTLQQAPFGPRSFYPGGSGAALVRRCAAVVAVSRTAQEYAARWAGLDATLIHPDVYGSGPHPRLGRPDAGAVTLVNPCGIKGLDVLLGLADAEPDVPFLAVPTWGTDAAERAELARRPNIALARPVDDIADLLARTRVLLMPSLWDETFGYTAVEAMLHGVPVLAADVGGLREAKLGVPHLLPVRTIEAYRPQRADEPYPRPVVPPQDVTPWRTALRRLLDDPAGYTALADQGRRAAAEFVAGLDARALERCLAGLTPAPARPATAPDPVRQRALAALLARRKVTT</sequence>
<evidence type="ECO:0000259" key="3">
    <source>
        <dbReference type="Pfam" id="PF13439"/>
    </source>
</evidence>
<evidence type="ECO:0000256" key="2">
    <source>
        <dbReference type="ARBA" id="ARBA00022679"/>
    </source>
</evidence>
<dbReference type="PATRIC" id="fig|927661.3.peg.3892"/>
<gene>
    <name evidence="4" type="ORF">CryarDRAFT_3923</name>
</gene>
<evidence type="ECO:0000256" key="1">
    <source>
        <dbReference type="ARBA" id="ARBA00022676"/>
    </source>
</evidence>
<keyword evidence="2 4" id="KW-0808">Transferase</keyword>
<accession>A0A010Z5X9</accession>
<reference evidence="4 5" key="1">
    <citation type="submission" date="2013-07" db="EMBL/GenBank/DDBJ databases">
        <authorList>
            <consortium name="DOE Joint Genome Institute"/>
            <person name="Eisen J."/>
            <person name="Huntemann M."/>
            <person name="Han J."/>
            <person name="Chen A."/>
            <person name="Kyrpides N."/>
            <person name="Mavromatis K."/>
            <person name="Markowitz V."/>
            <person name="Palaniappan K."/>
            <person name="Ivanova N."/>
            <person name="Schaumberg A."/>
            <person name="Pati A."/>
            <person name="Liolios K."/>
            <person name="Nordberg H.P."/>
            <person name="Cantor M.N."/>
            <person name="Hua S.X."/>
            <person name="Woyke T."/>
        </authorList>
    </citation>
    <scope>NUCLEOTIDE SEQUENCE [LARGE SCALE GENOMIC DNA]</scope>
    <source>
        <strain evidence="4 5">DSM 44712</strain>
    </source>
</reference>
<dbReference type="HOGENOM" id="CLU_054222_0_0_11"/>
<dbReference type="RefSeq" id="WP_035852656.1">
    <property type="nucleotide sequence ID" value="NZ_KK073874.1"/>
</dbReference>
<dbReference type="Pfam" id="PF13692">
    <property type="entry name" value="Glyco_trans_1_4"/>
    <property type="match status" value="1"/>
</dbReference>
<protein>
    <submittedName>
        <fullName evidence="4">Glycosyltransferase</fullName>
    </submittedName>
</protein>
<keyword evidence="5" id="KW-1185">Reference proteome</keyword>
<evidence type="ECO:0000313" key="4">
    <source>
        <dbReference type="EMBL" id="EXG82723.1"/>
    </source>
</evidence>
<dbReference type="Pfam" id="PF13439">
    <property type="entry name" value="Glyco_transf_4"/>
    <property type="match status" value="1"/>
</dbReference>
<keyword evidence="1" id="KW-0328">Glycosyltransferase</keyword>
<dbReference type="Proteomes" id="UP000021053">
    <property type="component" value="Unassembled WGS sequence"/>
</dbReference>
<dbReference type="PANTHER" id="PTHR12526:SF510">
    <property type="entry name" value="D-INOSITOL 3-PHOSPHATE GLYCOSYLTRANSFERASE"/>
    <property type="match status" value="1"/>
</dbReference>
<dbReference type="PANTHER" id="PTHR12526">
    <property type="entry name" value="GLYCOSYLTRANSFERASE"/>
    <property type="match status" value="1"/>
</dbReference>
<dbReference type="OrthoDB" id="3632147at2"/>
<evidence type="ECO:0000313" key="5">
    <source>
        <dbReference type="Proteomes" id="UP000021053"/>
    </source>
</evidence>
<dbReference type="EMBL" id="JFBT01000001">
    <property type="protein sequence ID" value="EXG82723.1"/>
    <property type="molecule type" value="Genomic_DNA"/>
</dbReference>
<name>A0A010Z5X9_9ACTN</name>
<dbReference type="InterPro" id="IPR028098">
    <property type="entry name" value="Glyco_trans_4-like_N"/>
</dbReference>
<dbReference type="SUPFAM" id="SSF53756">
    <property type="entry name" value="UDP-Glycosyltransferase/glycogen phosphorylase"/>
    <property type="match status" value="1"/>
</dbReference>
<organism evidence="4 5">
    <name type="scientific">Cryptosporangium arvum DSM 44712</name>
    <dbReference type="NCBI Taxonomy" id="927661"/>
    <lineage>
        <taxon>Bacteria</taxon>
        <taxon>Bacillati</taxon>
        <taxon>Actinomycetota</taxon>
        <taxon>Actinomycetes</taxon>
        <taxon>Cryptosporangiales</taxon>
        <taxon>Cryptosporangiaceae</taxon>
        <taxon>Cryptosporangium</taxon>
    </lineage>
</organism>
<dbReference type="GO" id="GO:0016757">
    <property type="term" value="F:glycosyltransferase activity"/>
    <property type="evidence" value="ECO:0007669"/>
    <property type="project" value="UniProtKB-KW"/>
</dbReference>
<comment type="caution">
    <text evidence="4">The sequence shown here is derived from an EMBL/GenBank/DDBJ whole genome shotgun (WGS) entry which is preliminary data.</text>
</comment>
<proteinExistence type="predicted"/>